<protein>
    <recommendedName>
        <fullName evidence="6">Mutator family transposase</fullName>
    </recommendedName>
</protein>
<proteinExistence type="inferred from homology"/>
<evidence type="ECO:0000256" key="7">
    <source>
        <dbReference type="SAM" id="MobiDB-lite"/>
    </source>
</evidence>
<feature type="compositionally biased region" description="Polar residues" evidence="7">
    <location>
        <begin position="74"/>
        <end position="87"/>
    </location>
</feature>
<evidence type="ECO:0000313" key="8">
    <source>
        <dbReference type="EMBL" id="PAY24075.1"/>
    </source>
</evidence>
<dbReference type="GO" id="GO:0006313">
    <property type="term" value="P:DNA transposition"/>
    <property type="evidence" value="ECO:0007669"/>
    <property type="project" value="UniProtKB-UniRule"/>
</dbReference>
<dbReference type="OrthoDB" id="9793302at2"/>
<dbReference type="EMBL" id="NTGA01000009">
    <property type="protein sequence ID" value="PAY24075.1"/>
    <property type="molecule type" value="Genomic_DNA"/>
</dbReference>
<dbReference type="NCBIfam" id="NF033543">
    <property type="entry name" value="transpos_IS256"/>
    <property type="match status" value="1"/>
</dbReference>
<evidence type="ECO:0000256" key="4">
    <source>
        <dbReference type="ARBA" id="ARBA00023125"/>
    </source>
</evidence>
<dbReference type="GO" id="GO:0004803">
    <property type="term" value="F:transposase activity"/>
    <property type="evidence" value="ECO:0007669"/>
    <property type="project" value="UniProtKB-UniRule"/>
</dbReference>
<evidence type="ECO:0000313" key="9">
    <source>
        <dbReference type="Proteomes" id="UP000218810"/>
    </source>
</evidence>
<keyword evidence="3 6" id="KW-0815">Transposition</keyword>
<accession>A0A2A2WSE4</accession>
<keyword evidence="5 6" id="KW-0233">DNA recombination</keyword>
<comment type="caution">
    <text evidence="8">The sequence shown here is derived from an EMBL/GenBank/DDBJ whole genome shotgun (WGS) entry which is preliminary data.</text>
</comment>
<feature type="region of interest" description="Disordered" evidence="7">
    <location>
        <begin position="62"/>
        <end position="87"/>
    </location>
</feature>
<dbReference type="PANTHER" id="PTHR33217">
    <property type="entry name" value="TRANSPOSASE FOR INSERTION SEQUENCE ELEMENT IS1081"/>
    <property type="match status" value="1"/>
</dbReference>
<gene>
    <name evidence="8" type="ORF">CEY15_04835</name>
</gene>
<sequence length="420" mass="45878">MTEIAGAQNPLAGVLNANQIDAMVTAAEELGEGRHGVEELLTRMTKAVLERAMEAELSDHLGYEAGDPAGHGSGNSRNGKTTKSVQTLQGPVELTVPRDRNSSFEPVIVPKRARRLGKVEDMILSLYARGMTTRDIGSHIEEIYGSKVSAATISRVTDVVTDEIALWQSRPLETVYPIVYIDAIWLKIRDGGVVSNKACHVAVGVDLEGRKQVLGLWLGATEGAKFWANVLTEIRNRGAKDILILCCDGLTGLPAAVNSVYPETVVQTCVVHLLRSAMKYASYTDRKTMAKDMKPIYTAATVQAAEMAMEAFAETWGTKAPGAVLAWRNAWDDFTPFLAFTPEIRKVIYTTNQIESINYQLRKITKTRGSFPSAEAAIKLVYLGIRNIETTRGGELGTGTQGWHQALNAFAVQFPNRLPL</sequence>
<organism evidence="8 9">
    <name type="scientific">Dietzia natronolimnaea</name>
    <dbReference type="NCBI Taxonomy" id="161920"/>
    <lineage>
        <taxon>Bacteria</taxon>
        <taxon>Bacillati</taxon>
        <taxon>Actinomycetota</taxon>
        <taxon>Actinomycetes</taxon>
        <taxon>Mycobacteriales</taxon>
        <taxon>Dietziaceae</taxon>
        <taxon>Dietzia</taxon>
    </lineage>
</organism>
<dbReference type="PANTHER" id="PTHR33217:SF8">
    <property type="entry name" value="MUTATOR FAMILY TRANSPOSASE"/>
    <property type="match status" value="1"/>
</dbReference>
<evidence type="ECO:0000256" key="5">
    <source>
        <dbReference type="ARBA" id="ARBA00023172"/>
    </source>
</evidence>
<evidence type="ECO:0000256" key="2">
    <source>
        <dbReference type="ARBA" id="ARBA00010961"/>
    </source>
</evidence>
<name>A0A2A2WSE4_9ACTN</name>
<dbReference type="InterPro" id="IPR001207">
    <property type="entry name" value="Transposase_mutator"/>
</dbReference>
<comment type="function">
    <text evidence="1 6">Required for the transposition of the insertion element.</text>
</comment>
<evidence type="ECO:0000256" key="6">
    <source>
        <dbReference type="RuleBase" id="RU365089"/>
    </source>
</evidence>
<keyword evidence="9" id="KW-1185">Reference proteome</keyword>
<evidence type="ECO:0000256" key="3">
    <source>
        <dbReference type="ARBA" id="ARBA00022578"/>
    </source>
</evidence>
<reference evidence="9" key="1">
    <citation type="submission" date="2017-09" db="EMBL/GenBank/DDBJ databases">
        <authorList>
            <person name="Zhang Y."/>
            <person name="Huang X."/>
            <person name="Liu J."/>
            <person name="Lu L."/>
            <person name="Peng K."/>
        </authorList>
    </citation>
    <scope>NUCLEOTIDE SEQUENCE [LARGE SCALE GENOMIC DNA]</scope>
    <source>
        <strain evidence="9">S-XJ-1</strain>
    </source>
</reference>
<dbReference type="AlphaFoldDB" id="A0A2A2WSE4"/>
<evidence type="ECO:0000256" key="1">
    <source>
        <dbReference type="ARBA" id="ARBA00002190"/>
    </source>
</evidence>
<dbReference type="Proteomes" id="UP000218810">
    <property type="component" value="Unassembled WGS sequence"/>
</dbReference>
<keyword evidence="6" id="KW-0814">Transposable element</keyword>
<comment type="similarity">
    <text evidence="2 6">Belongs to the transposase mutator family.</text>
</comment>
<dbReference type="Pfam" id="PF00872">
    <property type="entry name" value="Transposase_mut"/>
    <property type="match status" value="1"/>
</dbReference>
<dbReference type="GO" id="GO:0003677">
    <property type="term" value="F:DNA binding"/>
    <property type="evidence" value="ECO:0007669"/>
    <property type="project" value="UniProtKB-UniRule"/>
</dbReference>
<dbReference type="PROSITE" id="PS01007">
    <property type="entry name" value="TRANSPOSASE_MUTATOR"/>
    <property type="match status" value="1"/>
</dbReference>
<keyword evidence="4 6" id="KW-0238">DNA-binding</keyword>